<dbReference type="InterPro" id="IPR015168">
    <property type="entry name" value="SsuA/THI5"/>
</dbReference>
<feature type="domain" description="SsuA/THI5-like" evidence="5">
    <location>
        <begin position="70"/>
        <end position="272"/>
    </location>
</feature>
<dbReference type="PROSITE" id="PS51257">
    <property type="entry name" value="PROKAR_LIPOPROTEIN"/>
    <property type="match status" value="1"/>
</dbReference>
<comment type="similarity">
    <text evidence="2">Belongs to the bacterial solute-binding protein SsuA/TauA family.</text>
</comment>
<dbReference type="PANTHER" id="PTHR30024">
    <property type="entry name" value="ALIPHATIC SULFONATES-BINDING PROTEIN-RELATED"/>
    <property type="match status" value="1"/>
</dbReference>
<evidence type="ECO:0000259" key="5">
    <source>
        <dbReference type="Pfam" id="PF09084"/>
    </source>
</evidence>
<proteinExistence type="inferred from homology"/>
<gene>
    <name evidence="6" type="ORF">SAMN05660209_01408</name>
</gene>
<evidence type="ECO:0000256" key="3">
    <source>
        <dbReference type="ARBA" id="ARBA00022729"/>
    </source>
</evidence>
<keyword evidence="3 4" id="KW-0732">Signal</keyword>
<feature type="chain" id="PRO_5039508799" evidence="4">
    <location>
        <begin position="29"/>
        <end position="360"/>
    </location>
</feature>
<dbReference type="PANTHER" id="PTHR30024:SF47">
    <property type="entry name" value="TAURINE-BINDING PERIPLASMIC PROTEIN"/>
    <property type="match status" value="1"/>
</dbReference>
<feature type="signal peptide" evidence="4">
    <location>
        <begin position="1"/>
        <end position="28"/>
    </location>
</feature>
<comment type="subcellular location">
    <subcellularLocation>
        <location evidence="1">Periplasm</location>
    </subcellularLocation>
</comment>
<dbReference type="Gene3D" id="3.40.190.10">
    <property type="entry name" value="Periplasmic binding protein-like II"/>
    <property type="match status" value="2"/>
</dbReference>
<dbReference type="Proteomes" id="UP000198921">
    <property type="component" value="Unassembled WGS sequence"/>
</dbReference>
<dbReference type="GO" id="GO:0042918">
    <property type="term" value="P:alkanesulfonate transmembrane transport"/>
    <property type="evidence" value="ECO:0007669"/>
    <property type="project" value="TreeGrafter"/>
</dbReference>
<keyword evidence="7" id="KW-1185">Reference proteome</keyword>
<dbReference type="STRING" id="1137993.SAMN05660209_01408"/>
<evidence type="ECO:0000256" key="2">
    <source>
        <dbReference type="ARBA" id="ARBA00010742"/>
    </source>
</evidence>
<dbReference type="GO" id="GO:0042597">
    <property type="term" value="C:periplasmic space"/>
    <property type="evidence" value="ECO:0007669"/>
    <property type="project" value="UniProtKB-SubCell"/>
</dbReference>
<organism evidence="6 7">
    <name type="scientific">Geodermatophilus africanus</name>
    <dbReference type="NCBI Taxonomy" id="1137993"/>
    <lineage>
        <taxon>Bacteria</taxon>
        <taxon>Bacillati</taxon>
        <taxon>Actinomycetota</taxon>
        <taxon>Actinomycetes</taxon>
        <taxon>Geodermatophilales</taxon>
        <taxon>Geodermatophilaceae</taxon>
        <taxon>Geodermatophilus</taxon>
    </lineage>
</organism>
<name>A0A1H3EX12_9ACTN</name>
<sequence>MTAPRRTTRRMRLAGAGLAVLLAATACGGDDSTSGGGSGGGGGGGGGGGDTTAMTFGTAGTPVVYGSLMMHVADEEGILDEYGLDVTFQNFANGADSVRAVIGGQIDAALTSTSSLVNVVAEGAPVKGMIGMDKPDYYIATTDPAITSCEDLRGQTIAVDQTGGARYNSTVTMLASCGLTVDDVEFVNFAGPPVIQALVQGQVTIANLHYDEEAFIEATTDTNVEEIISLVKDVNPNTHYVLQVATTDYIEQNRDAVVRLTAAYIEANEFVRDPANSERFAEIASKYNQQPIEVAQEAVDLFLEFEFWPEGSGLVQEKVEGVIQEQIDAGAITEANAPTYEDLIDPSIYDEAQQLVESTN</sequence>
<accession>A0A1H3EX12</accession>
<evidence type="ECO:0000256" key="1">
    <source>
        <dbReference type="ARBA" id="ARBA00004418"/>
    </source>
</evidence>
<evidence type="ECO:0000313" key="6">
    <source>
        <dbReference type="EMBL" id="SDX83363.1"/>
    </source>
</evidence>
<dbReference type="EMBL" id="FNOT01000003">
    <property type="protein sequence ID" value="SDX83363.1"/>
    <property type="molecule type" value="Genomic_DNA"/>
</dbReference>
<dbReference type="SUPFAM" id="SSF53850">
    <property type="entry name" value="Periplasmic binding protein-like II"/>
    <property type="match status" value="1"/>
</dbReference>
<dbReference type="AlphaFoldDB" id="A0A1H3EX12"/>
<evidence type="ECO:0000256" key="4">
    <source>
        <dbReference type="SAM" id="SignalP"/>
    </source>
</evidence>
<protein>
    <submittedName>
        <fullName evidence="6">NitT/TauT family transport system substrate-binding protein</fullName>
    </submittedName>
</protein>
<evidence type="ECO:0000313" key="7">
    <source>
        <dbReference type="Proteomes" id="UP000198921"/>
    </source>
</evidence>
<reference evidence="7" key="1">
    <citation type="submission" date="2016-10" db="EMBL/GenBank/DDBJ databases">
        <authorList>
            <person name="Varghese N."/>
            <person name="Submissions S."/>
        </authorList>
    </citation>
    <scope>NUCLEOTIDE SEQUENCE [LARGE SCALE GENOMIC DNA]</scope>
    <source>
        <strain evidence="7">DSM 45422</strain>
    </source>
</reference>
<dbReference type="Pfam" id="PF09084">
    <property type="entry name" value="NMT1"/>
    <property type="match status" value="1"/>
</dbReference>